<proteinExistence type="predicted"/>
<feature type="region of interest" description="Disordered" evidence="2">
    <location>
        <begin position="478"/>
        <end position="570"/>
    </location>
</feature>
<dbReference type="EMBL" id="CAJNRF010003306">
    <property type="protein sequence ID" value="CAF2049451.1"/>
    <property type="molecule type" value="Genomic_DNA"/>
</dbReference>
<feature type="compositionally biased region" description="Polar residues" evidence="2">
    <location>
        <begin position="421"/>
        <end position="437"/>
    </location>
</feature>
<feature type="compositionally biased region" description="Polar residues" evidence="2">
    <location>
        <begin position="29"/>
        <end position="44"/>
    </location>
</feature>
<gene>
    <name evidence="3" type="ORF">WKI299_LOCUS9877</name>
</gene>
<feature type="compositionally biased region" description="Low complexity" evidence="2">
    <location>
        <begin position="438"/>
        <end position="459"/>
    </location>
</feature>
<feature type="region of interest" description="Disordered" evidence="2">
    <location>
        <begin position="100"/>
        <end position="121"/>
    </location>
</feature>
<evidence type="ECO:0008006" key="5">
    <source>
        <dbReference type="Google" id="ProtNLM"/>
    </source>
</evidence>
<evidence type="ECO:0000256" key="2">
    <source>
        <dbReference type="SAM" id="MobiDB-lite"/>
    </source>
</evidence>
<feature type="compositionally biased region" description="Basic and acidic residues" evidence="2">
    <location>
        <begin position="17"/>
        <end position="27"/>
    </location>
</feature>
<evidence type="ECO:0000313" key="3">
    <source>
        <dbReference type="EMBL" id="CAF2049451.1"/>
    </source>
</evidence>
<dbReference type="InterPro" id="IPR013761">
    <property type="entry name" value="SAM/pointed_sf"/>
</dbReference>
<feature type="region of interest" description="Disordered" evidence="2">
    <location>
        <begin position="1"/>
        <end position="47"/>
    </location>
</feature>
<feature type="compositionally biased region" description="Basic residues" evidence="2">
    <location>
        <begin position="486"/>
        <end position="495"/>
    </location>
</feature>
<feature type="compositionally biased region" description="Low complexity" evidence="2">
    <location>
        <begin position="376"/>
        <end position="394"/>
    </location>
</feature>
<dbReference type="Proteomes" id="UP000663856">
    <property type="component" value="Unassembled WGS sequence"/>
</dbReference>
<organism evidence="3 4">
    <name type="scientific">Rotaria magnacalcarata</name>
    <dbReference type="NCBI Taxonomy" id="392030"/>
    <lineage>
        <taxon>Eukaryota</taxon>
        <taxon>Metazoa</taxon>
        <taxon>Spiralia</taxon>
        <taxon>Gnathifera</taxon>
        <taxon>Rotifera</taxon>
        <taxon>Eurotatoria</taxon>
        <taxon>Bdelloidea</taxon>
        <taxon>Philodinida</taxon>
        <taxon>Philodinidae</taxon>
        <taxon>Rotaria</taxon>
    </lineage>
</organism>
<protein>
    <recommendedName>
        <fullName evidence="5">SAM domain-containing protein</fullName>
    </recommendedName>
</protein>
<feature type="compositionally biased region" description="Polar residues" evidence="2">
    <location>
        <begin position="1"/>
        <end position="10"/>
    </location>
</feature>
<evidence type="ECO:0000256" key="1">
    <source>
        <dbReference type="SAM" id="Coils"/>
    </source>
</evidence>
<feature type="compositionally biased region" description="Basic and acidic residues" evidence="2">
    <location>
        <begin position="289"/>
        <end position="298"/>
    </location>
</feature>
<feature type="compositionally biased region" description="Polar residues" evidence="2">
    <location>
        <begin position="266"/>
        <end position="284"/>
    </location>
</feature>
<sequence length="845" mass="94717">MAISTHSTKPIANGLHKYKEKENRRPEGTLNSDYMLTNAGSNGSIPKRYQSVVTEGTPLTSFGVRNDDNQLRSHSPPNHIQPQLHQRPLKPVKEFLTTHPTVDQQSDARWHSNSKTNAHTRSQTEITIKNVNAALTKSLNKLRQEPLHIATINGHRTPSYAEPTPSRPMTARVISHKNTGTATTSNLFYQLSGGMKGSLPAELITRRPTSSLATNKPFNGASNSRISSGTGPVIVQQPTAFIHNEVRSNHIPNVHVSTPYRMPTKSPDTNLHQSDGSNFNSVTMEENFDGSRRFKKESNQPTIIKSTGRPESPTSRTRSADNQHRSLPEVSVNPHIQSSVQKTNEHSPLSYEINRNGDKHTNYHNIQVEPVDTPKRVSSPVQSRRSTSQTTSTTHNVLSSSGDPLNDAYIDRDNTGAHVLTTENKQTTMNNDYSSMPKQNTNQQIKKQNSSTPPSSPTTQELNNIWQKQKDKYPITSARATSANRQNRRPHRPSCRLKNYGDESESETTLTRTQSRDDGMNHRRGGPPSDLGSDAWSDLTSEFSDTKLRKHPNIRTSTPNITRHSSSLSSKEVGQIRKQLTDLQVMYNDLLKLLDIDIESVRSSHKSSTSSQADHNSRRHRFRKVTPVTTVRQSNLDMMEINQRFTRLESSLVTLAESIAKLSAQVQMQRVIKDDINNLRQEVSELRQQLQQQGGRQQSSAHVGISGITLSTLPTSHQPTRLISPNVQRLTTANSTNPLNASTSFMPSSSMIQRSNSIIDPRQARKIEQFFGTEAMLRYFLSLLNYEEYAAILEHEKIGIYELPYISERKLQSLGIPYGPCARIIYEAQQYFISLLTLKSSGIDV</sequence>
<comment type="caution">
    <text evidence="3">The sequence shown here is derived from an EMBL/GenBank/DDBJ whole genome shotgun (WGS) entry which is preliminary data.</text>
</comment>
<keyword evidence="1" id="KW-0175">Coiled coil</keyword>
<feature type="compositionally biased region" description="Polar residues" evidence="2">
    <location>
        <begin position="554"/>
        <end position="570"/>
    </location>
</feature>
<evidence type="ECO:0000313" key="4">
    <source>
        <dbReference type="Proteomes" id="UP000663856"/>
    </source>
</evidence>
<feature type="compositionally biased region" description="Basic and acidic residues" evidence="2">
    <location>
        <begin position="318"/>
        <end position="327"/>
    </location>
</feature>
<reference evidence="3" key="1">
    <citation type="submission" date="2021-02" db="EMBL/GenBank/DDBJ databases">
        <authorList>
            <person name="Nowell W R."/>
        </authorList>
    </citation>
    <scope>NUCLEOTIDE SEQUENCE</scope>
</reference>
<feature type="compositionally biased region" description="Polar residues" evidence="2">
    <location>
        <begin position="72"/>
        <end position="84"/>
    </location>
</feature>
<feature type="region of interest" description="Disordered" evidence="2">
    <location>
        <begin position="254"/>
        <end position="461"/>
    </location>
</feature>
<accession>A0A816PLA5</accession>
<feature type="region of interest" description="Disordered" evidence="2">
    <location>
        <begin position="63"/>
        <end position="86"/>
    </location>
</feature>
<dbReference type="Gene3D" id="1.10.150.50">
    <property type="entry name" value="Transcription Factor, Ets-1"/>
    <property type="match status" value="1"/>
</dbReference>
<feature type="coiled-coil region" evidence="1">
    <location>
        <begin position="669"/>
        <end position="696"/>
    </location>
</feature>
<name>A0A816PLA5_9BILA</name>
<dbReference type="AlphaFoldDB" id="A0A816PLA5"/>